<dbReference type="AlphaFoldDB" id="A0A7J8T4Z6"/>
<name>A0A7J8T4Z6_GOSDV</name>
<keyword evidence="2" id="KW-1185">Reference proteome</keyword>
<proteinExistence type="predicted"/>
<comment type="caution">
    <text evidence="1">The sequence shown here is derived from an EMBL/GenBank/DDBJ whole genome shotgun (WGS) entry which is preliminary data.</text>
</comment>
<protein>
    <submittedName>
        <fullName evidence="1">Uncharacterized protein</fullName>
    </submittedName>
</protein>
<evidence type="ECO:0000313" key="1">
    <source>
        <dbReference type="EMBL" id="MBA0632816.1"/>
    </source>
</evidence>
<organism evidence="1 2">
    <name type="scientific">Gossypium davidsonii</name>
    <name type="common">Davidson's cotton</name>
    <name type="synonym">Gossypium klotzschianum subsp. davidsonii</name>
    <dbReference type="NCBI Taxonomy" id="34287"/>
    <lineage>
        <taxon>Eukaryota</taxon>
        <taxon>Viridiplantae</taxon>
        <taxon>Streptophyta</taxon>
        <taxon>Embryophyta</taxon>
        <taxon>Tracheophyta</taxon>
        <taxon>Spermatophyta</taxon>
        <taxon>Magnoliopsida</taxon>
        <taxon>eudicotyledons</taxon>
        <taxon>Gunneridae</taxon>
        <taxon>Pentapetalae</taxon>
        <taxon>rosids</taxon>
        <taxon>malvids</taxon>
        <taxon>Malvales</taxon>
        <taxon>Malvaceae</taxon>
        <taxon>Malvoideae</taxon>
        <taxon>Gossypium</taxon>
    </lineage>
</organism>
<accession>A0A7J8T4Z6</accession>
<evidence type="ECO:0000313" key="2">
    <source>
        <dbReference type="Proteomes" id="UP000593561"/>
    </source>
</evidence>
<reference evidence="1 2" key="1">
    <citation type="journal article" date="2019" name="Genome Biol. Evol.">
        <title>Insights into the evolution of the New World diploid cottons (Gossypium, subgenus Houzingenia) based on genome sequencing.</title>
        <authorList>
            <person name="Grover C.E."/>
            <person name="Arick M.A. 2nd"/>
            <person name="Thrash A."/>
            <person name="Conover J.L."/>
            <person name="Sanders W.S."/>
            <person name="Peterson D.G."/>
            <person name="Frelichowski J.E."/>
            <person name="Scheffler J.A."/>
            <person name="Scheffler B.E."/>
            <person name="Wendel J.F."/>
        </authorList>
    </citation>
    <scope>NUCLEOTIDE SEQUENCE [LARGE SCALE GENOMIC DNA]</scope>
    <source>
        <strain evidence="1">27</strain>
        <tissue evidence="1">Leaf</tissue>
    </source>
</reference>
<dbReference type="Proteomes" id="UP000593561">
    <property type="component" value="Unassembled WGS sequence"/>
</dbReference>
<gene>
    <name evidence="1" type="ORF">Godav_001492</name>
</gene>
<dbReference type="EMBL" id="JABFAC010000013">
    <property type="protein sequence ID" value="MBA0632816.1"/>
    <property type="molecule type" value="Genomic_DNA"/>
</dbReference>
<sequence>MPFSDAQYTIFMHFSLVLAKCSSNSFCPRWLGLKKQQLQNVGLIEVSLILRKFFEIAAYYYSVASVD</sequence>